<name>A0ABR2F924_9ROSI</name>
<evidence type="ECO:0000313" key="1">
    <source>
        <dbReference type="EMBL" id="KAK8574829.1"/>
    </source>
</evidence>
<dbReference type="EMBL" id="JBBPBM010000007">
    <property type="protein sequence ID" value="KAK8574829.1"/>
    <property type="molecule type" value="Genomic_DNA"/>
</dbReference>
<organism evidence="1 2">
    <name type="scientific">Hibiscus sabdariffa</name>
    <name type="common">roselle</name>
    <dbReference type="NCBI Taxonomy" id="183260"/>
    <lineage>
        <taxon>Eukaryota</taxon>
        <taxon>Viridiplantae</taxon>
        <taxon>Streptophyta</taxon>
        <taxon>Embryophyta</taxon>
        <taxon>Tracheophyta</taxon>
        <taxon>Spermatophyta</taxon>
        <taxon>Magnoliopsida</taxon>
        <taxon>eudicotyledons</taxon>
        <taxon>Gunneridae</taxon>
        <taxon>Pentapetalae</taxon>
        <taxon>rosids</taxon>
        <taxon>malvids</taxon>
        <taxon>Malvales</taxon>
        <taxon>Malvaceae</taxon>
        <taxon>Malvoideae</taxon>
        <taxon>Hibiscus</taxon>
    </lineage>
</organism>
<protein>
    <submittedName>
        <fullName evidence="1">Uncharacterized protein</fullName>
    </submittedName>
</protein>
<accession>A0ABR2F924</accession>
<comment type="caution">
    <text evidence="1">The sequence shown here is derived from an EMBL/GenBank/DDBJ whole genome shotgun (WGS) entry which is preliminary data.</text>
</comment>
<gene>
    <name evidence="1" type="ORF">V6N12_062507</name>
</gene>
<dbReference type="Proteomes" id="UP001472677">
    <property type="component" value="Unassembled WGS sequence"/>
</dbReference>
<evidence type="ECO:0000313" key="2">
    <source>
        <dbReference type="Proteomes" id="UP001472677"/>
    </source>
</evidence>
<proteinExistence type="predicted"/>
<sequence>MQDTACNVNSSGCVGGRVSFAAVEDLCKTGDRRQESSVSFTVHNIAFITHSLKELAGFLKLLAITKHN</sequence>
<reference evidence="1 2" key="1">
    <citation type="journal article" date="2024" name="G3 (Bethesda)">
        <title>Genome assembly of Hibiscus sabdariffa L. provides insights into metabolisms of medicinal natural products.</title>
        <authorList>
            <person name="Kim T."/>
        </authorList>
    </citation>
    <scope>NUCLEOTIDE SEQUENCE [LARGE SCALE GENOMIC DNA]</scope>
    <source>
        <strain evidence="1">TK-2024</strain>
        <tissue evidence="1">Old leaves</tissue>
    </source>
</reference>
<keyword evidence="2" id="KW-1185">Reference proteome</keyword>